<evidence type="ECO:0000259" key="1">
    <source>
        <dbReference type="Pfam" id="PF12867"/>
    </source>
</evidence>
<name>A0A9X1HKQ1_9BACT</name>
<dbReference type="Gene3D" id="1.20.120.450">
    <property type="entry name" value="dinb family like domain"/>
    <property type="match status" value="1"/>
</dbReference>
<dbReference type="Pfam" id="PF12867">
    <property type="entry name" value="DinB_2"/>
    <property type="match status" value="1"/>
</dbReference>
<dbReference type="EMBL" id="JAIXNE010000001">
    <property type="protein sequence ID" value="MCA6073770.1"/>
    <property type="molecule type" value="Genomic_DNA"/>
</dbReference>
<dbReference type="Proteomes" id="UP001139409">
    <property type="component" value="Unassembled WGS sequence"/>
</dbReference>
<keyword evidence="3" id="KW-1185">Reference proteome</keyword>
<feature type="domain" description="DinB-like" evidence="1">
    <location>
        <begin position="11"/>
        <end position="138"/>
    </location>
</feature>
<dbReference type="InterPro" id="IPR034660">
    <property type="entry name" value="DinB/YfiT-like"/>
</dbReference>
<evidence type="ECO:0000313" key="3">
    <source>
        <dbReference type="Proteomes" id="UP001139409"/>
    </source>
</evidence>
<organism evidence="2 3">
    <name type="scientific">Fulvivirga sedimenti</name>
    <dbReference type="NCBI Taxonomy" id="2879465"/>
    <lineage>
        <taxon>Bacteria</taxon>
        <taxon>Pseudomonadati</taxon>
        <taxon>Bacteroidota</taxon>
        <taxon>Cytophagia</taxon>
        <taxon>Cytophagales</taxon>
        <taxon>Fulvivirgaceae</taxon>
        <taxon>Fulvivirga</taxon>
    </lineage>
</organism>
<dbReference type="AlphaFoldDB" id="A0A9X1HKQ1"/>
<dbReference type="SUPFAM" id="SSF109854">
    <property type="entry name" value="DinB/YfiT-like putative metalloenzymes"/>
    <property type="match status" value="1"/>
</dbReference>
<reference evidence="2" key="1">
    <citation type="submission" date="2021-09" db="EMBL/GenBank/DDBJ databases">
        <title>Fulvivirga sp. isolated from coastal sediment.</title>
        <authorList>
            <person name="Yu H."/>
        </authorList>
    </citation>
    <scope>NUCLEOTIDE SEQUENCE</scope>
    <source>
        <strain evidence="2">1062</strain>
    </source>
</reference>
<dbReference type="RefSeq" id="WP_225696881.1">
    <property type="nucleotide sequence ID" value="NZ_JAIXNE010000001.1"/>
</dbReference>
<evidence type="ECO:0000313" key="2">
    <source>
        <dbReference type="EMBL" id="MCA6073770.1"/>
    </source>
</evidence>
<gene>
    <name evidence="2" type="ORF">LDX50_02770</name>
</gene>
<accession>A0A9X1HKQ1</accession>
<dbReference type="InterPro" id="IPR024775">
    <property type="entry name" value="DinB-like"/>
</dbReference>
<protein>
    <submittedName>
        <fullName evidence="2">DinB family protein</fullName>
    </submittedName>
</protein>
<comment type="caution">
    <text evidence="2">The sequence shown here is derived from an EMBL/GenBank/DDBJ whole genome shotgun (WGS) entry which is preliminary data.</text>
</comment>
<proteinExistence type="predicted"/>
<sequence>MQRTVLLDLIHQNRVTSSYALDRVAQENAQFRLNEKCASIGFILRHMGETMNMFGMFFGVPTDVQNTTMGQTDSGKEYDVKTSRELIRDGYQMLIDVVNEKPDSFWSEEVQTPFFGTVSNARLFGHILFHNSHHCGQISLTLERGV</sequence>